<proteinExistence type="predicted"/>
<evidence type="ECO:0000313" key="3">
    <source>
        <dbReference type="Proteomes" id="UP000233551"/>
    </source>
</evidence>
<comment type="caution">
    <text evidence="2">The sequence shown here is derived from an EMBL/GenBank/DDBJ whole genome shotgun (WGS) entry which is preliminary data.</text>
</comment>
<dbReference type="AlphaFoldDB" id="A0A2I0HIR3"/>
<reference evidence="2 3" key="1">
    <citation type="submission" date="2017-11" db="EMBL/GenBank/DDBJ databases">
        <title>De-novo sequencing of pomegranate (Punica granatum L.) genome.</title>
        <authorList>
            <person name="Akparov Z."/>
            <person name="Amiraslanov A."/>
            <person name="Hajiyeva S."/>
            <person name="Abbasov M."/>
            <person name="Kaur K."/>
            <person name="Hamwieh A."/>
            <person name="Solovyev V."/>
            <person name="Salamov A."/>
            <person name="Braich B."/>
            <person name="Kosarev P."/>
            <person name="Mahmoud A."/>
            <person name="Hajiyev E."/>
            <person name="Babayeva S."/>
            <person name="Izzatullayeva V."/>
            <person name="Mammadov A."/>
            <person name="Mammadov A."/>
            <person name="Sharifova S."/>
            <person name="Ojaghi J."/>
            <person name="Eynullazada K."/>
            <person name="Bayramov B."/>
            <person name="Abdulazimova A."/>
            <person name="Shahmuradov I."/>
        </authorList>
    </citation>
    <scope>NUCLEOTIDE SEQUENCE [LARGE SCALE GENOMIC DNA]</scope>
    <source>
        <strain evidence="3">cv. AG2017</strain>
        <tissue evidence="2">Leaf</tissue>
    </source>
</reference>
<evidence type="ECO:0000313" key="2">
    <source>
        <dbReference type="EMBL" id="PKI31503.1"/>
    </source>
</evidence>
<evidence type="ECO:0000256" key="1">
    <source>
        <dbReference type="SAM" id="MobiDB-lite"/>
    </source>
</evidence>
<keyword evidence="3" id="KW-1185">Reference proteome</keyword>
<feature type="non-terminal residue" evidence="2">
    <location>
        <position position="1"/>
    </location>
</feature>
<name>A0A2I0HIR3_PUNGR</name>
<feature type="region of interest" description="Disordered" evidence="1">
    <location>
        <begin position="88"/>
        <end position="116"/>
    </location>
</feature>
<gene>
    <name evidence="2" type="ORF">CRG98_048113</name>
</gene>
<protein>
    <submittedName>
        <fullName evidence="2">Uncharacterized protein</fullName>
    </submittedName>
</protein>
<dbReference type="EMBL" id="PGOL01008670">
    <property type="protein sequence ID" value="PKI31503.1"/>
    <property type="molecule type" value="Genomic_DNA"/>
</dbReference>
<dbReference type="Proteomes" id="UP000233551">
    <property type="component" value="Unassembled WGS sequence"/>
</dbReference>
<organism evidence="2 3">
    <name type="scientific">Punica granatum</name>
    <name type="common">Pomegranate</name>
    <dbReference type="NCBI Taxonomy" id="22663"/>
    <lineage>
        <taxon>Eukaryota</taxon>
        <taxon>Viridiplantae</taxon>
        <taxon>Streptophyta</taxon>
        <taxon>Embryophyta</taxon>
        <taxon>Tracheophyta</taxon>
        <taxon>Spermatophyta</taxon>
        <taxon>Magnoliopsida</taxon>
        <taxon>eudicotyledons</taxon>
        <taxon>Gunneridae</taxon>
        <taxon>Pentapetalae</taxon>
        <taxon>rosids</taxon>
        <taxon>malvids</taxon>
        <taxon>Myrtales</taxon>
        <taxon>Lythraceae</taxon>
        <taxon>Punica</taxon>
    </lineage>
</organism>
<accession>A0A2I0HIR3</accession>
<sequence>RLNSKSLAGKLKTLPPKTLKIPLDPYCPELHDTHPERCVAQAVLGVVSRAVATASIGGNRRQQLPESSPRPIRVFSVHPLSHGLGPSFFGLRRSSPADSVQPVRPSPVQQRRFDPI</sequence>